<gene>
    <name evidence="1" type="ORF">EYC87_14555</name>
</gene>
<proteinExistence type="predicted"/>
<reference evidence="1" key="1">
    <citation type="submission" date="2019-02" db="EMBL/GenBank/DDBJ databases">
        <authorList>
            <person name="Li S.-H."/>
        </authorList>
    </citation>
    <scope>NUCLEOTIDE SEQUENCE</scope>
    <source>
        <strain evidence="1">IMCC8485</strain>
    </source>
</reference>
<dbReference type="Proteomes" id="UP001143307">
    <property type="component" value="Unassembled WGS sequence"/>
</dbReference>
<dbReference type="InterPro" id="IPR012434">
    <property type="entry name" value="DUF1631"/>
</dbReference>
<evidence type="ECO:0000313" key="2">
    <source>
        <dbReference type="Proteomes" id="UP001143307"/>
    </source>
</evidence>
<dbReference type="Pfam" id="PF07793">
    <property type="entry name" value="DUF1631"/>
    <property type="match status" value="1"/>
</dbReference>
<sequence>MVAALCVNHLEADPLKLSKEQFPLTVSLQPLVLESFADPAVSSQGGQAMPRDDLIGYIRANDKHELDPLEAVLTQTDLIGDPALPIPEDSAALAWIGSAYKYWETNHPLDETLAAQLRRLKSVLALMALADPQFYTPGIHPLHQAMDALQEVAVGWQDGLGRAGEPVQKLFEQTVNDSLASLEENGAGLMAILSAATESAQRLQARQQRMSKRAADVERGQLRAARARINAAQMINNEIARFPIPAEIGSFLTGPWYESAQLVLLKFGDRSDQWKQFAETTTGLIHSLRPVESGNPALESASAISNGLKQWLLSLQHDEQACEQAISIIEYTFLRVARGEDLERTQTSPISVAEKARVSGDQTTHLEDIAIGQWFQVDAREGGTLRIQLAMMQEDEQRLLFCNQAGAKVQSLDYTSFAKLLEDKKATRLLSDASFSRALAAVVNIDTQEALAQLKGVTIPGQERETSATLSEPNLGTELPRLKIESEEPTAPDLPDSGVPDLPMGTWLGFHDVDPPLLAKLALHDKVRRLFIFVNRKGIEQRRLQENEYLALLQDGEVDILETKTNFREQVERTRERMKRHQT</sequence>
<accession>A0ABT3SYV1</accession>
<evidence type="ECO:0000313" key="1">
    <source>
        <dbReference type="EMBL" id="MCX2974810.1"/>
    </source>
</evidence>
<dbReference type="RefSeq" id="WP_279253519.1">
    <property type="nucleotide sequence ID" value="NZ_SHNP01000005.1"/>
</dbReference>
<name>A0ABT3SYV1_9GAMM</name>
<protein>
    <submittedName>
        <fullName evidence="1">DUF1631 family protein</fullName>
    </submittedName>
</protein>
<organism evidence="1 2">
    <name type="scientific">Candidatus Seongchinamella marina</name>
    <dbReference type="NCBI Taxonomy" id="2518990"/>
    <lineage>
        <taxon>Bacteria</taxon>
        <taxon>Pseudomonadati</taxon>
        <taxon>Pseudomonadota</taxon>
        <taxon>Gammaproteobacteria</taxon>
        <taxon>Cellvibrionales</taxon>
        <taxon>Halieaceae</taxon>
        <taxon>Seongchinamella</taxon>
    </lineage>
</organism>
<dbReference type="EMBL" id="SHNP01000005">
    <property type="protein sequence ID" value="MCX2974810.1"/>
    <property type="molecule type" value="Genomic_DNA"/>
</dbReference>
<keyword evidence="2" id="KW-1185">Reference proteome</keyword>
<comment type="caution">
    <text evidence="1">The sequence shown here is derived from an EMBL/GenBank/DDBJ whole genome shotgun (WGS) entry which is preliminary data.</text>
</comment>